<evidence type="ECO:0000313" key="3">
    <source>
        <dbReference type="Proteomes" id="UP000187035"/>
    </source>
</evidence>
<evidence type="ECO:0000313" key="2">
    <source>
        <dbReference type="EMBL" id="OMG32166.1"/>
    </source>
</evidence>
<sequence>MPQKKEQKERVARLLETLERDDILIISSSKIRLTLRLATCLIFLTISTMLIASPLLSGSSPAAAPALIVGGIISVIISGTTAAATHRQLSQGIRLTLTSEEVRLENKDGDVIEKARWRDIDQFTPILSQSPLQIIKTVSYHLTDTGRERRQEFLDTAPTARKQYFLLSSPWTRNAGSVIYPSGFTISNSNIFDLLERAHWRYRSKRVRSH</sequence>
<reference evidence="2 3" key="1">
    <citation type="submission" date="2016-12" db="EMBL/GenBank/DDBJ databases">
        <title>Genomic comparison of strains in the 'Actinomyces naeslundii' group.</title>
        <authorList>
            <person name="Mughal S.R."/>
            <person name="Do T."/>
            <person name="Gilbert S.C."/>
            <person name="Witherden E.A."/>
            <person name="Didelot X."/>
            <person name="Beighton D."/>
        </authorList>
    </citation>
    <scope>NUCLEOTIDE SEQUENCE [LARGE SCALE GENOMIC DNA]</scope>
    <source>
        <strain evidence="2 3">NCTC 10301</strain>
    </source>
</reference>
<feature type="transmembrane region" description="Helical" evidence="1">
    <location>
        <begin position="62"/>
        <end position="84"/>
    </location>
</feature>
<accession>A0A854D3Y0</accession>
<dbReference type="AlphaFoldDB" id="A0A854D3Y0"/>
<comment type="caution">
    <text evidence="2">The sequence shown here is derived from an EMBL/GenBank/DDBJ whole genome shotgun (WGS) entry which is preliminary data.</text>
</comment>
<keyword evidence="1" id="KW-0472">Membrane</keyword>
<proteinExistence type="predicted"/>
<dbReference type="RefSeq" id="WP_003780568.1">
    <property type="nucleotide sequence ID" value="NZ_CP066049.1"/>
</dbReference>
<dbReference type="Proteomes" id="UP000187035">
    <property type="component" value="Unassembled WGS sequence"/>
</dbReference>
<dbReference type="GeneID" id="64255706"/>
<keyword evidence="1" id="KW-0812">Transmembrane</keyword>
<dbReference type="EMBL" id="MSRR01000032">
    <property type="protein sequence ID" value="OMG32166.1"/>
    <property type="molecule type" value="Genomic_DNA"/>
</dbReference>
<organism evidence="2 3">
    <name type="scientific">Actinomyces naeslundii</name>
    <dbReference type="NCBI Taxonomy" id="1655"/>
    <lineage>
        <taxon>Bacteria</taxon>
        <taxon>Bacillati</taxon>
        <taxon>Actinomycetota</taxon>
        <taxon>Actinomycetes</taxon>
        <taxon>Actinomycetales</taxon>
        <taxon>Actinomycetaceae</taxon>
        <taxon>Actinomyces</taxon>
    </lineage>
</organism>
<feature type="transmembrane region" description="Helical" evidence="1">
    <location>
        <begin position="33"/>
        <end position="56"/>
    </location>
</feature>
<evidence type="ECO:0000256" key="1">
    <source>
        <dbReference type="SAM" id="Phobius"/>
    </source>
</evidence>
<name>A0A854D3Y0_ACTNA</name>
<keyword evidence="1" id="KW-1133">Transmembrane helix</keyword>
<protein>
    <submittedName>
        <fullName evidence="2">Uncharacterized protein</fullName>
    </submittedName>
</protein>
<gene>
    <name evidence="2" type="ORF">BKH33_12560</name>
</gene>